<proteinExistence type="predicted"/>
<organism evidence="1 2">
    <name type="scientific">Meloidogyne enterolobii</name>
    <name type="common">Root-knot nematode worm</name>
    <name type="synonym">Meloidogyne mayaguensis</name>
    <dbReference type="NCBI Taxonomy" id="390850"/>
    <lineage>
        <taxon>Eukaryota</taxon>
        <taxon>Metazoa</taxon>
        <taxon>Ecdysozoa</taxon>
        <taxon>Nematoda</taxon>
        <taxon>Chromadorea</taxon>
        <taxon>Rhabditida</taxon>
        <taxon>Tylenchina</taxon>
        <taxon>Tylenchomorpha</taxon>
        <taxon>Tylenchoidea</taxon>
        <taxon>Meloidogynidae</taxon>
        <taxon>Meloidogyninae</taxon>
        <taxon>Meloidogyne</taxon>
    </lineage>
</organism>
<gene>
    <name evidence="1" type="ORF">MENTE1834_LOCUS38292</name>
</gene>
<reference evidence="1" key="1">
    <citation type="submission" date="2023-11" db="EMBL/GenBank/DDBJ databases">
        <authorList>
            <person name="Poullet M."/>
        </authorList>
    </citation>
    <scope>NUCLEOTIDE SEQUENCE</scope>
    <source>
        <strain evidence="1">E1834</strain>
    </source>
</reference>
<dbReference type="EMBL" id="CAVMJV010000082">
    <property type="protein sequence ID" value="CAK5090503.1"/>
    <property type="molecule type" value="Genomic_DNA"/>
</dbReference>
<comment type="caution">
    <text evidence="1">The sequence shown here is derived from an EMBL/GenBank/DDBJ whole genome shotgun (WGS) entry which is preliminary data.</text>
</comment>
<accession>A0ACB1AK92</accession>
<dbReference type="Proteomes" id="UP001497535">
    <property type="component" value="Unassembled WGS sequence"/>
</dbReference>
<name>A0ACB1AK92_MELEN</name>
<keyword evidence="2" id="KW-1185">Reference proteome</keyword>
<sequence length="112" mass="13428">MRRICNICHLIIYRQQQHECRRQQQQNLICKKCRGPHTEELPCYIQPLKAEEDSDEEDQQPQKKRQSPIRLCFFDAETSQDENIQISRNINGYKHVPILIIAEVIFKNFFNV</sequence>
<evidence type="ECO:0000313" key="2">
    <source>
        <dbReference type="Proteomes" id="UP001497535"/>
    </source>
</evidence>
<protein>
    <submittedName>
        <fullName evidence="1">Uncharacterized protein</fullName>
    </submittedName>
</protein>
<evidence type="ECO:0000313" key="1">
    <source>
        <dbReference type="EMBL" id="CAK5090503.1"/>
    </source>
</evidence>